<feature type="compositionally biased region" description="Polar residues" evidence="1">
    <location>
        <begin position="38"/>
        <end position="48"/>
    </location>
</feature>
<dbReference type="AlphaFoldDB" id="A0AAV4VEB4"/>
<keyword evidence="3" id="KW-1185">Reference proteome</keyword>
<protein>
    <submittedName>
        <fullName evidence="2">Uncharacterized protein</fullName>
    </submittedName>
</protein>
<feature type="compositionally biased region" description="Basic and acidic residues" evidence="1">
    <location>
        <begin position="19"/>
        <end position="37"/>
    </location>
</feature>
<dbReference type="EMBL" id="BPLR01014284">
    <property type="protein sequence ID" value="GIY67815.1"/>
    <property type="molecule type" value="Genomic_DNA"/>
</dbReference>
<gene>
    <name evidence="2" type="ORF">CEXT_249151</name>
</gene>
<comment type="caution">
    <text evidence="2">The sequence shown here is derived from an EMBL/GenBank/DDBJ whole genome shotgun (WGS) entry which is preliminary data.</text>
</comment>
<feature type="compositionally biased region" description="Polar residues" evidence="1">
    <location>
        <begin position="1"/>
        <end position="15"/>
    </location>
</feature>
<evidence type="ECO:0000313" key="2">
    <source>
        <dbReference type="EMBL" id="GIY67815.1"/>
    </source>
</evidence>
<feature type="region of interest" description="Disordered" evidence="1">
    <location>
        <begin position="1"/>
        <end position="58"/>
    </location>
</feature>
<reference evidence="2 3" key="1">
    <citation type="submission" date="2021-06" db="EMBL/GenBank/DDBJ databases">
        <title>Caerostris extrusa draft genome.</title>
        <authorList>
            <person name="Kono N."/>
            <person name="Arakawa K."/>
        </authorList>
    </citation>
    <scope>NUCLEOTIDE SEQUENCE [LARGE SCALE GENOMIC DNA]</scope>
</reference>
<dbReference type="Proteomes" id="UP001054945">
    <property type="component" value="Unassembled WGS sequence"/>
</dbReference>
<name>A0AAV4VEB4_CAEEX</name>
<evidence type="ECO:0000313" key="3">
    <source>
        <dbReference type="Proteomes" id="UP001054945"/>
    </source>
</evidence>
<organism evidence="2 3">
    <name type="scientific">Caerostris extrusa</name>
    <name type="common">Bark spider</name>
    <name type="synonym">Caerostris bankana</name>
    <dbReference type="NCBI Taxonomy" id="172846"/>
    <lineage>
        <taxon>Eukaryota</taxon>
        <taxon>Metazoa</taxon>
        <taxon>Ecdysozoa</taxon>
        <taxon>Arthropoda</taxon>
        <taxon>Chelicerata</taxon>
        <taxon>Arachnida</taxon>
        <taxon>Araneae</taxon>
        <taxon>Araneomorphae</taxon>
        <taxon>Entelegynae</taxon>
        <taxon>Araneoidea</taxon>
        <taxon>Araneidae</taxon>
        <taxon>Caerostris</taxon>
    </lineage>
</organism>
<accession>A0AAV4VEB4</accession>
<proteinExistence type="predicted"/>
<sequence>MWSCCPASSTLTRSGPSPKFHDFGTHTTKRERQRDNSIARTPHVQESQTSHKRHEYSKTEYKIVPSFERAGEQLNLSTTNFVNSVEK</sequence>
<evidence type="ECO:0000256" key="1">
    <source>
        <dbReference type="SAM" id="MobiDB-lite"/>
    </source>
</evidence>